<feature type="region of interest" description="Disordered" evidence="1">
    <location>
        <begin position="1"/>
        <end position="59"/>
    </location>
</feature>
<accession>A0ABD1PEZ7</accession>
<dbReference type="Proteomes" id="UP001604277">
    <property type="component" value="Unassembled WGS sequence"/>
</dbReference>
<evidence type="ECO:0000313" key="3">
    <source>
        <dbReference type="Proteomes" id="UP001604277"/>
    </source>
</evidence>
<organism evidence="2 3">
    <name type="scientific">Forsythia ovata</name>
    <dbReference type="NCBI Taxonomy" id="205694"/>
    <lineage>
        <taxon>Eukaryota</taxon>
        <taxon>Viridiplantae</taxon>
        <taxon>Streptophyta</taxon>
        <taxon>Embryophyta</taxon>
        <taxon>Tracheophyta</taxon>
        <taxon>Spermatophyta</taxon>
        <taxon>Magnoliopsida</taxon>
        <taxon>eudicotyledons</taxon>
        <taxon>Gunneridae</taxon>
        <taxon>Pentapetalae</taxon>
        <taxon>asterids</taxon>
        <taxon>lamiids</taxon>
        <taxon>Lamiales</taxon>
        <taxon>Oleaceae</taxon>
        <taxon>Forsythieae</taxon>
        <taxon>Forsythia</taxon>
    </lineage>
</organism>
<feature type="compositionally biased region" description="Basic and acidic residues" evidence="1">
    <location>
        <begin position="17"/>
        <end position="32"/>
    </location>
</feature>
<feature type="compositionally biased region" description="Polar residues" evidence="1">
    <location>
        <begin position="50"/>
        <end position="59"/>
    </location>
</feature>
<sequence length="130" mass="14328">MAPGKATKKKKTTNGASDHEPIKKRLTTDSKPKSIVSPAAEKNSEDNPQPRRSSCTLPTTSVASMTTMIEQKLVNAVSSYEPLVLTWCKSEPMKTAATKLMLESCFWKNAVGKLEPHRRATMCGIPLRMH</sequence>
<evidence type="ECO:0000313" key="2">
    <source>
        <dbReference type="EMBL" id="KAL2462470.1"/>
    </source>
</evidence>
<keyword evidence="3" id="KW-1185">Reference proteome</keyword>
<feature type="compositionally biased region" description="Basic residues" evidence="1">
    <location>
        <begin position="1"/>
        <end position="12"/>
    </location>
</feature>
<dbReference type="AlphaFoldDB" id="A0ABD1PEZ7"/>
<protein>
    <submittedName>
        <fullName evidence="2">Uncharacterized protein</fullName>
    </submittedName>
</protein>
<evidence type="ECO:0000256" key="1">
    <source>
        <dbReference type="SAM" id="MobiDB-lite"/>
    </source>
</evidence>
<name>A0ABD1PEZ7_9LAMI</name>
<proteinExistence type="predicted"/>
<comment type="caution">
    <text evidence="2">The sequence shown here is derived from an EMBL/GenBank/DDBJ whole genome shotgun (WGS) entry which is preliminary data.</text>
</comment>
<gene>
    <name evidence="2" type="ORF">Fot_53707</name>
</gene>
<dbReference type="EMBL" id="JBFOLJ010000020">
    <property type="protein sequence ID" value="KAL2462470.1"/>
    <property type="molecule type" value="Genomic_DNA"/>
</dbReference>
<reference evidence="3" key="1">
    <citation type="submission" date="2024-07" db="EMBL/GenBank/DDBJ databases">
        <title>Two chromosome-level genome assemblies of Korean endemic species Abeliophyllum distichum and Forsythia ovata (Oleaceae).</title>
        <authorList>
            <person name="Jang H."/>
        </authorList>
    </citation>
    <scope>NUCLEOTIDE SEQUENCE [LARGE SCALE GENOMIC DNA]</scope>
</reference>